<proteinExistence type="predicted"/>
<name>A0AAF3EQV1_9BILA</name>
<evidence type="ECO:0000313" key="2">
    <source>
        <dbReference type="Proteomes" id="UP000887575"/>
    </source>
</evidence>
<keyword evidence="1" id="KW-0472">Membrane</keyword>
<reference evidence="3" key="1">
    <citation type="submission" date="2024-02" db="UniProtKB">
        <authorList>
            <consortium name="WormBaseParasite"/>
        </authorList>
    </citation>
    <scope>IDENTIFICATION</scope>
</reference>
<keyword evidence="1" id="KW-1133">Transmembrane helix</keyword>
<protein>
    <submittedName>
        <fullName evidence="3">Uncharacterized protein</fullName>
    </submittedName>
</protein>
<sequence length="273" mass="30948">MRHMSYFIAFAHFGAICLDLAYGILINIQSEKLENATKVIMCGILTVLGVEVRIQFILFFIAASIMVNGMIFLFVGAVCQIVPEENRMMSKLISFTGPITSCIFLLILALPLYLLDKSSLLIDQNAFTMTWIGSIFSLPTISILSFMGASTGHVLLLLYSAKRYFDSMHRIMSSTTAKKQHLWIRNSLAQTLIPLIFIAVPFISIRIYYQFGVTNGAFSAITNFFQSFYGTGFTCTTIFVYQPYRKRIADAFRPKTPHKMDRRKTLPSFSPHY</sequence>
<feature type="transmembrane region" description="Helical" evidence="1">
    <location>
        <begin position="135"/>
        <end position="161"/>
    </location>
</feature>
<feature type="transmembrane region" description="Helical" evidence="1">
    <location>
        <begin position="182"/>
        <end position="209"/>
    </location>
</feature>
<keyword evidence="1" id="KW-0812">Transmembrane</keyword>
<dbReference type="WBParaSite" id="MBELARI_LOCUS16385">
    <property type="protein sequence ID" value="MBELARI_LOCUS16385"/>
    <property type="gene ID" value="MBELARI_LOCUS16385"/>
</dbReference>
<dbReference type="InterPro" id="IPR019422">
    <property type="entry name" value="7TM_GPCR_serpentine_rcpt_Srh"/>
</dbReference>
<feature type="transmembrane region" description="Helical" evidence="1">
    <location>
        <begin position="56"/>
        <end position="80"/>
    </location>
</feature>
<feature type="transmembrane region" description="Helical" evidence="1">
    <location>
        <begin position="92"/>
        <end position="115"/>
    </location>
</feature>
<evidence type="ECO:0000313" key="3">
    <source>
        <dbReference type="WBParaSite" id="MBELARI_LOCUS16385"/>
    </source>
</evidence>
<accession>A0AAF3EQV1</accession>
<evidence type="ECO:0000256" key="1">
    <source>
        <dbReference type="SAM" id="Phobius"/>
    </source>
</evidence>
<dbReference type="Proteomes" id="UP000887575">
    <property type="component" value="Unassembled WGS sequence"/>
</dbReference>
<dbReference type="AlphaFoldDB" id="A0AAF3EQV1"/>
<keyword evidence="2" id="KW-1185">Reference proteome</keyword>
<feature type="transmembrane region" description="Helical" evidence="1">
    <location>
        <begin position="221"/>
        <end position="241"/>
    </location>
</feature>
<organism evidence="2 3">
    <name type="scientific">Mesorhabditis belari</name>
    <dbReference type="NCBI Taxonomy" id="2138241"/>
    <lineage>
        <taxon>Eukaryota</taxon>
        <taxon>Metazoa</taxon>
        <taxon>Ecdysozoa</taxon>
        <taxon>Nematoda</taxon>
        <taxon>Chromadorea</taxon>
        <taxon>Rhabditida</taxon>
        <taxon>Rhabditina</taxon>
        <taxon>Rhabditomorpha</taxon>
        <taxon>Rhabditoidea</taxon>
        <taxon>Rhabditidae</taxon>
        <taxon>Mesorhabditinae</taxon>
        <taxon>Mesorhabditis</taxon>
    </lineage>
</organism>
<dbReference type="Pfam" id="PF10318">
    <property type="entry name" value="7TM_GPCR_Srh"/>
    <property type="match status" value="1"/>
</dbReference>